<protein>
    <submittedName>
        <fullName evidence="1">Uncharacterized protein</fullName>
    </submittedName>
</protein>
<dbReference type="EMBL" id="VSSQ01002451">
    <property type="protein sequence ID" value="MPM15488.1"/>
    <property type="molecule type" value="Genomic_DNA"/>
</dbReference>
<reference evidence="1" key="1">
    <citation type="submission" date="2019-08" db="EMBL/GenBank/DDBJ databases">
        <authorList>
            <person name="Kucharzyk K."/>
            <person name="Murdoch R.W."/>
            <person name="Higgins S."/>
            <person name="Loffler F."/>
        </authorList>
    </citation>
    <scope>NUCLEOTIDE SEQUENCE</scope>
</reference>
<sequence length="63" mass="7421">MLLILAKRVILIKKNKMPRIGLYIILYKAIIQLKRRNAIINLHSSFLGIEKTYRLIIYILPNS</sequence>
<name>A0A644XI73_9ZZZZ</name>
<gene>
    <name evidence="1" type="ORF">SDC9_61859</name>
</gene>
<comment type="caution">
    <text evidence="1">The sequence shown here is derived from an EMBL/GenBank/DDBJ whole genome shotgun (WGS) entry which is preliminary data.</text>
</comment>
<proteinExistence type="predicted"/>
<evidence type="ECO:0000313" key="1">
    <source>
        <dbReference type="EMBL" id="MPM15488.1"/>
    </source>
</evidence>
<organism evidence="1">
    <name type="scientific">bioreactor metagenome</name>
    <dbReference type="NCBI Taxonomy" id="1076179"/>
    <lineage>
        <taxon>unclassified sequences</taxon>
        <taxon>metagenomes</taxon>
        <taxon>ecological metagenomes</taxon>
    </lineage>
</organism>
<accession>A0A644XI73</accession>
<dbReference type="AlphaFoldDB" id="A0A644XI73"/>